<evidence type="ECO:0000313" key="2">
    <source>
        <dbReference type="EMBL" id="MPN64620.1"/>
    </source>
</evidence>
<dbReference type="SMART" id="SM01078">
    <property type="entry name" value="CGGC"/>
    <property type="match status" value="1"/>
</dbReference>
<protein>
    <recommendedName>
        <fullName evidence="1">CGGC domain-containing protein</fullName>
    </recommendedName>
</protein>
<name>A0A645JNF4_9ZZZZ</name>
<dbReference type="InterPro" id="IPR014925">
    <property type="entry name" value="CGGC_dom"/>
</dbReference>
<evidence type="ECO:0000259" key="1">
    <source>
        <dbReference type="SMART" id="SM01078"/>
    </source>
</evidence>
<organism evidence="2">
    <name type="scientific">bioreactor metagenome</name>
    <dbReference type="NCBI Taxonomy" id="1076179"/>
    <lineage>
        <taxon>unclassified sequences</taxon>
        <taxon>metagenomes</taxon>
        <taxon>ecological metagenomes</taxon>
    </lineage>
</organism>
<dbReference type="AlphaFoldDB" id="A0A645JNF4"/>
<gene>
    <name evidence="2" type="ORF">SDC9_212396</name>
</gene>
<accession>A0A645JNF4</accession>
<proteinExistence type="predicted"/>
<sequence>MMKIAILVREETMQRCTGKGCLNAFFQKKDAFAHYLDREVTLSVFTHAGGDLDHKIAMMLKNDVQVVHLSSCLRSKSPDYEAIATRLSEYFDVIGYTHGPEEGKEQPTFIAVKAR</sequence>
<reference evidence="2" key="1">
    <citation type="submission" date="2019-08" db="EMBL/GenBank/DDBJ databases">
        <authorList>
            <person name="Kucharzyk K."/>
            <person name="Murdoch R.W."/>
            <person name="Higgins S."/>
            <person name="Loffler F."/>
        </authorList>
    </citation>
    <scope>NUCLEOTIDE SEQUENCE</scope>
</reference>
<dbReference type="EMBL" id="VSSQ01145750">
    <property type="protein sequence ID" value="MPN64620.1"/>
    <property type="molecule type" value="Genomic_DNA"/>
</dbReference>
<dbReference type="Pfam" id="PF08821">
    <property type="entry name" value="CGGC"/>
    <property type="match status" value="1"/>
</dbReference>
<comment type="caution">
    <text evidence="2">The sequence shown here is derived from an EMBL/GenBank/DDBJ whole genome shotgun (WGS) entry which is preliminary data.</text>
</comment>
<feature type="domain" description="CGGC" evidence="1">
    <location>
        <begin position="3"/>
        <end position="98"/>
    </location>
</feature>